<proteinExistence type="predicted"/>
<dbReference type="PRINTS" id="PR00469">
    <property type="entry name" value="PNDRDTASEII"/>
</dbReference>
<dbReference type="InterPro" id="IPR023753">
    <property type="entry name" value="FAD/NAD-binding_dom"/>
</dbReference>
<dbReference type="Pfam" id="PF07992">
    <property type="entry name" value="Pyr_redox_2"/>
    <property type="match status" value="1"/>
</dbReference>
<protein>
    <recommendedName>
        <fullName evidence="1">Thioredoxin reductase</fullName>
    </recommendedName>
</protein>
<evidence type="ECO:0000313" key="6">
    <source>
        <dbReference type="Proteomes" id="UP001172630"/>
    </source>
</evidence>
<reference evidence="5" key="1">
    <citation type="submission" date="2023-06" db="EMBL/GenBank/DDBJ databases">
        <title>Phylogenetic Diversity of Rhizobium strains.</title>
        <authorList>
            <person name="Moura F.T."/>
            <person name="Helene L.C.F."/>
            <person name="Hungria M."/>
        </authorList>
    </citation>
    <scope>NUCLEOTIDE SEQUENCE</scope>
    <source>
        <strain evidence="5">CCGE524</strain>
    </source>
</reference>
<gene>
    <name evidence="5" type="ORF">PY650_29840</name>
</gene>
<sequence>MRSESNGVQAQVVRLFGHRDSAEAWEIRDFLKRSVVEFQWVELATDEDCRAALGLPNLANVRLPVVELPGGERLFGPSLRDVAARLGFVTKPKLREYDLSIYGAGPAGLSAAVYAASEGLRTVLIERSAVGGQAGTTSMIENYMGFPEGINGADLAERARQQAVKFGVELLMMQEGVKSEFHDSRIWTDLADGGKMVARANICATGVEWRRLNLPNEDRLLGRGLYYGAGASEAPFCAGEDVFVIGGGNSAGQAVMHLATHARSVTMLVRDKALAASMSQYLSDRILAEPNVQVRYEVEITGLEGENALQRIEVTSRSNKTSEWASTPRLFVAIGGVPNTDWAIDTTIIRDPGGYLVTGPDLLKEGRAPECWPLQRTPYYLETSVPGSFAAGDVRHRSIKRVATAAGEGAMAVAFVHRYLGETA</sequence>
<evidence type="ECO:0000313" key="5">
    <source>
        <dbReference type="EMBL" id="MDL2409749.1"/>
    </source>
</evidence>
<evidence type="ECO:0000256" key="3">
    <source>
        <dbReference type="ARBA" id="ARBA00023002"/>
    </source>
</evidence>
<keyword evidence="3" id="KW-0560">Oxidoreductase</keyword>
<keyword evidence="2" id="KW-0285">Flavoprotein</keyword>
<dbReference type="SUPFAM" id="SSF51905">
    <property type="entry name" value="FAD/NAD(P)-binding domain"/>
    <property type="match status" value="1"/>
</dbReference>
<dbReference type="InterPro" id="IPR036188">
    <property type="entry name" value="FAD/NAD-bd_sf"/>
</dbReference>
<feature type="domain" description="FAD/NAD(P)-binding" evidence="4">
    <location>
        <begin position="98"/>
        <end position="409"/>
    </location>
</feature>
<dbReference type="Proteomes" id="UP001172630">
    <property type="component" value="Unassembled WGS sequence"/>
</dbReference>
<dbReference type="RefSeq" id="WP_285883379.1">
    <property type="nucleotide sequence ID" value="NZ_JARFYN010000058.1"/>
</dbReference>
<keyword evidence="6" id="KW-1185">Reference proteome</keyword>
<accession>A0ABT7KMA2</accession>
<dbReference type="Gene3D" id="3.50.50.60">
    <property type="entry name" value="FAD/NAD(P)-binding domain"/>
    <property type="match status" value="2"/>
</dbReference>
<name>A0ABT7KMA2_9HYPH</name>
<dbReference type="PANTHER" id="PTHR48105">
    <property type="entry name" value="THIOREDOXIN REDUCTASE 1-RELATED-RELATED"/>
    <property type="match status" value="1"/>
</dbReference>
<dbReference type="PRINTS" id="PR00368">
    <property type="entry name" value="FADPNR"/>
</dbReference>
<organism evidence="5 6">
    <name type="scientific">Rhizobium calliandrae</name>
    <dbReference type="NCBI Taxonomy" id="1312182"/>
    <lineage>
        <taxon>Bacteria</taxon>
        <taxon>Pseudomonadati</taxon>
        <taxon>Pseudomonadota</taxon>
        <taxon>Alphaproteobacteria</taxon>
        <taxon>Hyphomicrobiales</taxon>
        <taxon>Rhizobiaceae</taxon>
        <taxon>Rhizobium/Agrobacterium group</taxon>
        <taxon>Rhizobium</taxon>
    </lineage>
</organism>
<evidence type="ECO:0000259" key="4">
    <source>
        <dbReference type="Pfam" id="PF07992"/>
    </source>
</evidence>
<comment type="caution">
    <text evidence="5">The sequence shown here is derived from an EMBL/GenBank/DDBJ whole genome shotgun (WGS) entry which is preliminary data.</text>
</comment>
<dbReference type="InterPro" id="IPR050097">
    <property type="entry name" value="Ferredoxin-NADP_redctase_2"/>
</dbReference>
<dbReference type="EMBL" id="JARFYN010000058">
    <property type="protein sequence ID" value="MDL2409749.1"/>
    <property type="molecule type" value="Genomic_DNA"/>
</dbReference>
<evidence type="ECO:0000256" key="1">
    <source>
        <dbReference type="ARBA" id="ARBA00018719"/>
    </source>
</evidence>
<evidence type="ECO:0000256" key="2">
    <source>
        <dbReference type="ARBA" id="ARBA00022630"/>
    </source>
</evidence>